<evidence type="ECO:0008006" key="4">
    <source>
        <dbReference type="Google" id="ProtNLM"/>
    </source>
</evidence>
<gene>
    <name evidence="2" type="primary">PLEST010005</name>
    <name evidence="2" type="ORF">PLESTB_001038300</name>
</gene>
<proteinExistence type="predicted"/>
<evidence type="ECO:0000313" key="3">
    <source>
        <dbReference type="Proteomes" id="UP001165080"/>
    </source>
</evidence>
<feature type="compositionally biased region" description="Low complexity" evidence="1">
    <location>
        <begin position="537"/>
        <end position="547"/>
    </location>
</feature>
<organism evidence="2 3">
    <name type="scientific">Pleodorina starrii</name>
    <dbReference type="NCBI Taxonomy" id="330485"/>
    <lineage>
        <taxon>Eukaryota</taxon>
        <taxon>Viridiplantae</taxon>
        <taxon>Chlorophyta</taxon>
        <taxon>core chlorophytes</taxon>
        <taxon>Chlorophyceae</taxon>
        <taxon>CS clade</taxon>
        <taxon>Chlamydomonadales</taxon>
        <taxon>Volvocaceae</taxon>
        <taxon>Pleodorina</taxon>
    </lineage>
</organism>
<dbReference type="PANTHER" id="PTHR40131:SF1">
    <property type="entry name" value="C1Q DOMAIN-CONTAINING PROTEIN"/>
    <property type="match status" value="1"/>
</dbReference>
<sequence length="597" mass="64665">MQSMPSTSLVMDDLTQGLNEWRNIQDIVRLTFKAFHDVLRTQAEAIKALERSVETKASRAEMAASLQQKANTADMAARLRELETQVATKADITDMERRALKTEMDASMRTQMSDIYGLLRSKAEDAEFKAFKEHADRQLSGLRADVTRVGSGLEAARTALDSKAGVAEVTAALAQKADTAEVEDKLRDKVSRKMFQEGLARKTDISQMDQVEGRLGQELADMRALVGRKADATALEEVSSRTERLRQRVEADSDTTAAALRTISATFDNTLADVRGRLENCTTQVATLHRNVGNYDQSLREVEGAFRDSLSKKADAIEVYRLLDRKADATAVTEALQHKASQDTVEAVLSKVDTALDLTTRLDALQRDVDTKLSEAKGLYQTIEGLARVEDVNKALLEVCAELENKAPNNEIARLEKQQAVINSGFAQNLYMARWLWKSTRTKAGNAVPWEVQAVNTDTDNFVWEEGKATIVTVSPGLYEVSLGFYTASGASRTKRSPPVIQVLVNGEVALTAQNNPNAAAAAGAAGGAGYSYGGAASPAGKPSPGADRGTSTTGLVSSPVTGMTAWDVLLLPAKAKVAVTYVGEERGEGFLGLRKL</sequence>
<dbReference type="Proteomes" id="UP001165080">
    <property type="component" value="Unassembled WGS sequence"/>
</dbReference>
<reference evidence="2 3" key="1">
    <citation type="journal article" date="2023" name="Commun. Biol.">
        <title>Reorganization of the ancestral sex-determining regions during the evolution of trioecy in Pleodorina starrii.</title>
        <authorList>
            <person name="Takahashi K."/>
            <person name="Suzuki S."/>
            <person name="Kawai-Toyooka H."/>
            <person name="Yamamoto K."/>
            <person name="Hamaji T."/>
            <person name="Ootsuki R."/>
            <person name="Yamaguchi H."/>
            <person name="Kawachi M."/>
            <person name="Higashiyama T."/>
            <person name="Nozaki H."/>
        </authorList>
    </citation>
    <scope>NUCLEOTIDE SEQUENCE [LARGE SCALE GENOMIC DNA]</scope>
    <source>
        <strain evidence="2 3">NIES-4479</strain>
    </source>
</reference>
<evidence type="ECO:0000256" key="1">
    <source>
        <dbReference type="SAM" id="MobiDB-lite"/>
    </source>
</evidence>
<name>A0A9W6F487_9CHLO</name>
<keyword evidence="3" id="KW-1185">Reference proteome</keyword>
<dbReference type="EMBL" id="BRXU01000014">
    <property type="protein sequence ID" value="GLC55872.1"/>
    <property type="molecule type" value="Genomic_DNA"/>
</dbReference>
<dbReference type="PANTHER" id="PTHR40131">
    <property type="entry name" value="C1Q DOMAIN-CONTAINING PROTEIN"/>
    <property type="match status" value="1"/>
</dbReference>
<protein>
    <recommendedName>
        <fullName evidence="4">C1q domain-containing protein</fullName>
    </recommendedName>
</protein>
<accession>A0A9W6F487</accession>
<comment type="caution">
    <text evidence="2">The sequence shown here is derived from an EMBL/GenBank/DDBJ whole genome shotgun (WGS) entry which is preliminary data.</text>
</comment>
<feature type="region of interest" description="Disordered" evidence="1">
    <location>
        <begin position="537"/>
        <end position="557"/>
    </location>
</feature>
<dbReference type="AlphaFoldDB" id="A0A9W6F487"/>
<evidence type="ECO:0000313" key="2">
    <source>
        <dbReference type="EMBL" id="GLC55872.1"/>
    </source>
</evidence>